<evidence type="ECO:0000313" key="2">
    <source>
        <dbReference type="Proteomes" id="UP001348817"/>
    </source>
</evidence>
<keyword evidence="2" id="KW-1185">Reference proteome</keyword>
<evidence type="ECO:0000313" key="1">
    <source>
        <dbReference type="EMBL" id="BDD10022.1"/>
    </source>
</evidence>
<dbReference type="EMBL" id="AP025314">
    <property type="protein sequence ID" value="BDD10022.1"/>
    <property type="molecule type" value="Genomic_DNA"/>
</dbReference>
<accession>A0AAU9CSS0</accession>
<reference evidence="1 2" key="1">
    <citation type="submission" date="2021-12" db="EMBL/GenBank/DDBJ databases">
        <title>Genome sequencing of bacteria with rrn-lacking chromosome and rrn-plasmid.</title>
        <authorList>
            <person name="Anda M."/>
            <person name="Iwasaki W."/>
        </authorList>
    </citation>
    <scope>NUCLEOTIDE SEQUENCE [LARGE SCALE GENOMIC DNA]</scope>
    <source>
        <strain evidence="1 2">DSM 100852</strain>
    </source>
</reference>
<dbReference type="KEGG" id="fax:FUAX_24540"/>
<proteinExistence type="predicted"/>
<gene>
    <name evidence="1" type="ORF">FUAX_24540</name>
</gene>
<dbReference type="AlphaFoldDB" id="A0AAU9CSS0"/>
<dbReference type="RefSeq" id="WP_338391602.1">
    <property type="nucleotide sequence ID" value="NZ_AP025314.1"/>
</dbReference>
<sequence length="892" mass="103892">MQEPVTLEKKLKYSESMDFGKLMREGLDLAQQLSGKIWTDFNAHDPGYTILEQLVYALTDLGYRTSFDVGDLLFFGEDRPENIARENALFDAQTILTTGPVTVEDYRKMFIDRIPEISNIWFEPRKKPAGTYDIFIQTRRNLFENRKGKVAEKVRKLYMRNRNLCEDIGTVTVLKEYPVGIEAEIEVGSWVNVEMLLAKLLFELEDFLNPGVEFHTLDDLSRKEAFDGPKPVHGFIRSRDLHEKSALINIPALEQKLLSQEDIRSLRKFEVLLDQYERAKDKVVKVPSDSFSALDVDLTLSRIKVYSEGVRYPVDIGATKRSFRLMKAQKQKAFEIRRVFEKNDKFKTKNLDGLQRYDSIQNLFPQIYGVGPEGVPGKASADRKSRAAQLKAYLYFFEQLMANHLAQLANLKHFFSLNENLKKTYFTQLPESIPDLDVVLKSGLKEISRKVEDTANPEESFYDRRNRALDHLLARFGEDSRTFSSVLYKDKPETAIRRKSELLKIYPELSKYRSRAYNYGLEPTGKHNVPDFKRKVCLLLDLDPEYRTLHAFEKEDVVREHLLRIPGFDHIPNSFGDNSVTIVSERPDFLRRLFRSAVLKKNFKLLRDGEESQPSLHLVLGDEITQVASSDSLDDLRDLKRKLIKNFEGLNRFCDGFHVIEHILLRPSHMDQYHFRLYDDRGEVFLVSPVADSLDAQRARVFELLRKGVSMDCFVTNQEAIDEWELLIVDPLSHARLGKASGSYLTEAEAMAEATDISEYLKSIQLTEALALSKFEFVRLQNVAKEVSSDFYESRISVAYPNWTRRFQDTEFERLFRSIILKHMPAYITVDFFPLSLRNMTRLEATLEPWLEYKKQTEKDPFKMDELSFQLIELLREFQIYYRELEKENRTD</sequence>
<dbReference type="Proteomes" id="UP001348817">
    <property type="component" value="Chromosome"/>
</dbReference>
<organism evidence="1 2">
    <name type="scientific">Fulvitalea axinellae</name>
    <dbReference type="NCBI Taxonomy" id="1182444"/>
    <lineage>
        <taxon>Bacteria</taxon>
        <taxon>Pseudomonadati</taxon>
        <taxon>Bacteroidota</taxon>
        <taxon>Cytophagia</taxon>
        <taxon>Cytophagales</taxon>
        <taxon>Persicobacteraceae</taxon>
        <taxon>Fulvitalea</taxon>
    </lineage>
</organism>
<protein>
    <submittedName>
        <fullName evidence="1">Uncharacterized protein</fullName>
    </submittedName>
</protein>
<name>A0AAU9CSS0_9BACT</name>